<dbReference type="SMART" id="SM00368">
    <property type="entry name" value="LRR_RI"/>
    <property type="match status" value="5"/>
</dbReference>
<dbReference type="SUPFAM" id="SSF52047">
    <property type="entry name" value="RNI-like"/>
    <property type="match status" value="1"/>
</dbReference>
<sequence>MSSECSDEEVKTEYIYVAPIEESSEEPPIDEWSSLVMELPEENPKRLLYKEGLYSPGSPEICTKYISMSASSVLRHPYYNYPAVLDPGIKEALLKPEAKVTYPDDGQALYLATCRDMKQCPVMKFYRELLTEKIDLRYYCVQPFGVRAMCMALSYNRNVNSFDLTDNFLIDDACFHLGEMLISNSTLKKMILSGCKVGPKGVKLLFAGLPLNRGLRTLNLNKNAIGDLGVEHFASTIIRGIDVQEVYLSYNNIGGKAANILAEAFETYNKLTILDLSWNNLCAPIVGTVNLLNRLSESKILQELYLSWNSLAGARIGTAIKSVLKIPSLRTLDLSNNKLSGDGVQNFISNMVKPKKMVTLNLSFNPLTQEDSLKVLQKMKLNTVKIRNLFMDGVLVDGAFLVLLDQLKGMKAKQNCVITYGGITGGYQVQGPDARDLVLDRIEFLTMKSKKKKVDFALVILQMQKDNINIMNAKSFEDAIIASEAPLDSDLISEMVNAFPGPKNPKFKNISIDLFADFIRRKWPDRKLPPTPPPEPEPEPPLPKSQKIQMKGKGKK</sequence>
<dbReference type="InterPro" id="IPR052394">
    <property type="entry name" value="LRR-containing"/>
</dbReference>
<feature type="region of interest" description="Disordered" evidence="1">
    <location>
        <begin position="523"/>
        <end position="556"/>
    </location>
</feature>
<dbReference type="InterPro" id="IPR001611">
    <property type="entry name" value="Leu-rich_rpt"/>
</dbReference>
<dbReference type="Proteomes" id="UP000838756">
    <property type="component" value="Unassembled WGS sequence"/>
</dbReference>
<dbReference type="EMBL" id="CAKXAJ010008197">
    <property type="protein sequence ID" value="CAH2210742.1"/>
    <property type="molecule type" value="Genomic_DNA"/>
</dbReference>
<feature type="compositionally biased region" description="Pro residues" evidence="1">
    <location>
        <begin position="529"/>
        <end position="543"/>
    </location>
</feature>
<gene>
    <name evidence="2" type="primary">jg18545</name>
    <name evidence="2" type="ORF">PAEG_LOCUS2602</name>
</gene>
<evidence type="ECO:0000256" key="1">
    <source>
        <dbReference type="SAM" id="MobiDB-lite"/>
    </source>
</evidence>
<protein>
    <submittedName>
        <fullName evidence="2">Jg18545 protein</fullName>
    </submittedName>
</protein>
<dbReference type="Gene3D" id="3.80.10.10">
    <property type="entry name" value="Ribonuclease Inhibitor"/>
    <property type="match status" value="2"/>
</dbReference>
<evidence type="ECO:0000313" key="2">
    <source>
        <dbReference type="EMBL" id="CAH2210742.1"/>
    </source>
</evidence>
<reference evidence="2" key="1">
    <citation type="submission" date="2022-03" db="EMBL/GenBank/DDBJ databases">
        <authorList>
            <person name="Lindestad O."/>
        </authorList>
    </citation>
    <scope>NUCLEOTIDE SEQUENCE</scope>
</reference>
<name>A0A8S4QJS2_9NEOP</name>
<dbReference type="OrthoDB" id="8436363at2759"/>
<dbReference type="PANTHER" id="PTHR24114:SF2">
    <property type="entry name" value="F-BOX DOMAIN-CONTAINING PROTEIN-RELATED"/>
    <property type="match status" value="1"/>
</dbReference>
<proteinExistence type="predicted"/>
<dbReference type="Pfam" id="PF13516">
    <property type="entry name" value="LRR_6"/>
    <property type="match status" value="3"/>
</dbReference>
<accession>A0A8S4QJS2</accession>
<organism evidence="2 3">
    <name type="scientific">Pararge aegeria aegeria</name>
    <dbReference type="NCBI Taxonomy" id="348720"/>
    <lineage>
        <taxon>Eukaryota</taxon>
        <taxon>Metazoa</taxon>
        <taxon>Ecdysozoa</taxon>
        <taxon>Arthropoda</taxon>
        <taxon>Hexapoda</taxon>
        <taxon>Insecta</taxon>
        <taxon>Pterygota</taxon>
        <taxon>Neoptera</taxon>
        <taxon>Endopterygota</taxon>
        <taxon>Lepidoptera</taxon>
        <taxon>Glossata</taxon>
        <taxon>Ditrysia</taxon>
        <taxon>Papilionoidea</taxon>
        <taxon>Nymphalidae</taxon>
        <taxon>Satyrinae</taxon>
        <taxon>Satyrini</taxon>
        <taxon>Parargina</taxon>
        <taxon>Pararge</taxon>
    </lineage>
</organism>
<evidence type="ECO:0000313" key="3">
    <source>
        <dbReference type="Proteomes" id="UP000838756"/>
    </source>
</evidence>
<dbReference type="AlphaFoldDB" id="A0A8S4QJS2"/>
<comment type="caution">
    <text evidence="2">The sequence shown here is derived from an EMBL/GenBank/DDBJ whole genome shotgun (WGS) entry which is preliminary data.</text>
</comment>
<dbReference type="PANTHER" id="PTHR24114">
    <property type="entry name" value="LEUCINE RICH REPEAT FAMILY PROTEIN"/>
    <property type="match status" value="1"/>
</dbReference>
<keyword evidence="3" id="KW-1185">Reference proteome</keyword>
<dbReference type="InterPro" id="IPR032675">
    <property type="entry name" value="LRR_dom_sf"/>
</dbReference>